<gene>
    <name evidence="1" type="ORF">HYN56_23875</name>
</gene>
<protein>
    <submittedName>
        <fullName evidence="1">Uncharacterized protein</fullName>
    </submittedName>
</protein>
<evidence type="ECO:0000313" key="2">
    <source>
        <dbReference type="Proteomes" id="UP000245250"/>
    </source>
</evidence>
<dbReference type="KEGG" id="fcr:HYN56_23875"/>
<evidence type="ECO:0000313" key="1">
    <source>
        <dbReference type="EMBL" id="AWK07103.1"/>
    </source>
</evidence>
<sequence>MVKSKSDVISFAMDEDPKTIMTGFTPLDFLVTLVMPSISESIIESWDRPVYELAEKAKDKGIRGINDFLLTSSGQQSRYGFNILEINQIVLNKLLRGEIKTIDQLRDLKNKNKQNEFSMMYTLFYSSVYNQDEDKYITTIDSIFINN</sequence>
<organism evidence="1 2">
    <name type="scientific">Flavobacterium crocinum</name>
    <dbReference type="NCBI Taxonomy" id="2183896"/>
    <lineage>
        <taxon>Bacteria</taxon>
        <taxon>Pseudomonadati</taxon>
        <taxon>Bacteroidota</taxon>
        <taxon>Flavobacteriia</taxon>
        <taxon>Flavobacteriales</taxon>
        <taxon>Flavobacteriaceae</taxon>
        <taxon>Flavobacterium</taxon>
    </lineage>
</organism>
<reference evidence="1 2" key="1">
    <citation type="submission" date="2018-05" db="EMBL/GenBank/DDBJ databases">
        <title>Genome sequencing of Flavobacterium sp. HYN0056.</title>
        <authorList>
            <person name="Yi H."/>
            <person name="Baek C."/>
        </authorList>
    </citation>
    <scope>NUCLEOTIDE SEQUENCE [LARGE SCALE GENOMIC DNA]</scope>
    <source>
        <strain evidence="1 2">HYN0056</strain>
    </source>
</reference>
<accession>A0A2S1YSW7</accession>
<keyword evidence="2" id="KW-1185">Reference proteome</keyword>
<dbReference type="Proteomes" id="UP000245250">
    <property type="component" value="Chromosome"/>
</dbReference>
<name>A0A2S1YSW7_9FLAO</name>
<proteinExistence type="predicted"/>
<dbReference type="EMBL" id="CP029255">
    <property type="protein sequence ID" value="AWK07103.1"/>
    <property type="molecule type" value="Genomic_DNA"/>
</dbReference>
<dbReference type="AlphaFoldDB" id="A0A2S1YSW7"/>